<keyword evidence="3" id="KW-0804">Transcription</keyword>
<dbReference type="PANTHER" id="PTHR42756:SF1">
    <property type="entry name" value="TRANSCRIPTIONAL REPRESSOR OF EMRAB OPERON"/>
    <property type="match status" value="1"/>
</dbReference>
<dbReference type="PROSITE" id="PS50995">
    <property type="entry name" value="HTH_MARR_2"/>
    <property type="match status" value="1"/>
</dbReference>
<keyword evidence="6" id="KW-1185">Reference proteome</keyword>
<name>A0A6P1TQ17_9FIRM</name>
<accession>A0A6P1TQ17</accession>
<evidence type="ECO:0000259" key="4">
    <source>
        <dbReference type="PROSITE" id="PS50995"/>
    </source>
</evidence>
<dbReference type="Pfam" id="PF01047">
    <property type="entry name" value="MarR"/>
    <property type="match status" value="1"/>
</dbReference>
<sequence length="146" mass="16565">MLNQGSETLRELLRILVRNLGILEKSDASCCGVTISQCHALVEIGRAKKISLIDLAELLELDKSTMSRTINNLVDAEIVKRETDPENRRYISIQLTDKGTEVFKSIEDNMFAYYTSIFRSIPEDKRNQVLESLQILVQSVKDNNCS</sequence>
<dbReference type="RefSeq" id="WP_161839107.1">
    <property type="nucleotide sequence ID" value="NZ_CP048000.1"/>
</dbReference>
<proteinExistence type="predicted"/>
<evidence type="ECO:0000313" key="5">
    <source>
        <dbReference type="EMBL" id="QHQ62282.1"/>
    </source>
</evidence>
<feature type="domain" description="HTH marR-type" evidence="4">
    <location>
        <begin position="6"/>
        <end position="138"/>
    </location>
</feature>
<dbReference type="InterPro" id="IPR036388">
    <property type="entry name" value="WH-like_DNA-bd_sf"/>
</dbReference>
<dbReference type="GO" id="GO:0003700">
    <property type="term" value="F:DNA-binding transcription factor activity"/>
    <property type="evidence" value="ECO:0007669"/>
    <property type="project" value="InterPro"/>
</dbReference>
<dbReference type="Gene3D" id="1.10.10.10">
    <property type="entry name" value="Winged helix-like DNA-binding domain superfamily/Winged helix DNA-binding domain"/>
    <property type="match status" value="1"/>
</dbReference>
<protein>
    <submittedName>
        <fullName evidence="5">MarR family transcriptional regulator</fullName>
    </submittedName>
</protein>
<dbReference type="PANTHER" id="PTHR42756">
    <property type="entry name" value="TRANSCRIPTIONAL REGULATOR, MARR"/>
    <property type="match status" value="1"/>
</dbReference>
<dbReference type="AlphaFoldDB" id="A0A6P1TQ17"/>
<dbReference type="Proteomes" id="UP000464314">
    <property type="component" value="Chromosome"/>
</dbReference>
<dbReference type="PRINTS" id="PR00598">
    <property type="entry name" value="HTHMARR"/>
</dbReference>
<dbReference type="InterPro" id="IPR036390">
    <property type="entry name" value="WH_DNA-bd_sf"/>
</dbReference>
<keyword evidence="1" id="KW-0805">Transcription regulation</keyword>
<dbReference type="SMART" id="SM00347">
    <property type="entry name" value="HTH_MARR"/>
    <property type="match status" value="1"/>
</dbReference>
<gene>
    <name evidence="5" type="ORF">Ana3638_17060</name>
</gene>
<dbReference type="SUPFAM" id="SSF46785">
    <property type="entry name" value="Winged helix' DNA-binding domain"/>
    <property type="match status" value="1"/>
</dbReference>
<evidence type="ECO:0000313" key="6">
    <source>
        <dbReference type="Proteomes" id="UP000464314"/>
    </source>
</evidence>
<dbReference type="InterPro" id="IPR000835">
    <property type="entry name" value="HTH_MarR-typ"/>
</dbReference>
<evidence type="ECO:0000256" key="3">
    <source>
        <dbReference type="ARBA" id="ARBA00023163"/>
    </source>
</evidence>
<evidence type="ECO:0000256" key="2">
    <source>
        <dbReference type="ARBA" id="ARBA00023125"/>
    </source>
</evidence>
<dbReference type="KEGG" id="anr:Ana3638_17060"/>
<dbReference type="GO" id="GO:0003677">
    <property type="term" value="F:DNA binding"/>
    <property type="evidence" value="ECO:0007669"/>
    <property type="project" value="UniProtKB-KW"/>
</dbReference>
<organism evidence="5 6">
    <name type="scientific">Anaerocolumna sedimenticola</name>
    <dbReference type="NCBI Taxonomy" id="2696063"/>
    <lineage>
        <taxon>Bacteria</taxon>
        <taxon>Bacillati</taxon>
        <taxon>Bacillota</taxon>
        <taxon>Clostridia</taxon>
        <taxon>Lachnospirales</taxon>
        <taxon>Lachnospiraceae</taxon>
        <taxon>Anaerocolumna</taxon>
    </lineage>
</organism>
<dbReference type="EMBL" id="CP048000">
    <property type="protein sequence ID" value="QHQ62282.1"/>
    <property type="molecule type" value="Genomic_DNA"/>
</dbReference>
<evidence type="ECO:0000256" key="1">
    <source>
        <dbReference type="ARBA" id="ARBA00023015"/>
    </source>
</evidence>
<keyword evidence="2" id="KW-0238">DNA-binding</keyword>
<reference evidence="5 6" key="1">
    <citation type="submission" date="2020-01" db="EMBL/GenBank/DDBJ databases">
        <title>Genome analysis of Anaerocolumna sp. CBA3638.</title>
        <authorList>
            <person name="Kim J."/>
            <person name="Roh S.W."/>
        </authorList>
    </citation>
    <scope>NUCLEOTIDE SEQUENCE [LARGE SCALE GENOMIC DNA]</scope>
    <source>
        <strain evidence="5 6">CBA3638</strain>
    </source>
</reference>